<feature type="non-terminal residue" evidence="10">
    <location>
        <position position="366"/>
    </location>
</feature>
<keyword evidence="1 5" id="KW-0808">Transferase</keyword>
<dbReference type="InterPro" id="IPR011009">
    <property type="entry name" value="Kinase-like_dom_sf"/>
</dbReference>
<dbReference type="PROSITE" id="PS00107">
    <property type="entry name" value="PROTEIN_KINASE_ATP"/>
    <property type="match status" value="1"/>
</dbReference>
<dbReference type="InterPro" id="IPR051681">
    <property type="entry name" value="Ser/Thr_Kinases-Pseudokinases"/>
</dbReference>
<evidence type="ECO:0000259" key="8">
    <source>
        <dbReference type="PROSITE" id="PS50011"/>
    </source>
</evidence>
<dbReference type="SMART" id="SM00220">
    <property type="entry name" value="S_TKc"/>
    <property type="match status" value="1"/>
</dbReference>
<dbReference type="PROSITE" id="PS00108">
    <property type="entry name" value="PROTEIN_KINASE_ST"/>
    <property type="match status" value="1"/>
</dbReference>
<dbReference type="InterPro" id="IPR001245">
    <property type="entry name" value="Ser-Thr/Tyr_kinase_cat_dom"/>
</dbReference>
<reference evidence="10" key="1">
    <citation type="submission" date="2025-08" db="UniProtKB">
        <authorList>
            <consortium name="RefSeq"/>
        </authorList>
    </citation>
    <scope>IDENTIFICATION</scope>
    <source>
        <tissue evidence="10">Testes</tissue>
    </source>
</reference>
<dbReference type="PANTHER" id="PTHR44329">
    <property type="entry name" value="SERINE/THREONINE-PROTEIN KINASE TNNI3K-RELATED"/>
    <property type="match status" value="1"/>
</dbReference>
<keyword evidence="9" id="KW-1185">Reference proteome</keyword>
<evidence type="ECO:0000256" key="7">
    <source>
        <dbReference type="SAM" id="MobiDB-lite"/>
    </source>
</evidence>
<keyword evidence="6" id="KW-0175">Coiled coil</keyword>
<comment type="similarity">
    <text evidence="5">Belongs to the protein kinase superfamily.</text>
</comment>
<evidence type="ECO:0000256" key="1">
    <source>
        <dbReference type="ARBA" id="ARBA00022527"/>
    </source>
</evidence>
<dbReference type="Pfam" id="PF07714">
    <property type="entry name" value="PK_Tyr_Ser-Thr"/>
    <property type="match status" value="1"/>
</dbReference>
<evidence type="ECO:0000256" key="4">
    <source>
        <dbReference type="PROSITE-ProRule" id="PRU10141"/>
    </source>
</evidence>
<dbReference type="GeneID" id="102810182"/>
<organism evidence="9 10">
    <name type="scientific">Saccoglossus kowalevskii</name>
    <name type="common">Acorn worm</name>
    <dbReference type="NCBI Taxonomy" id="10224"/>
    <lineage>
        <taxon>Eukaryota</taxon>
        <taxon>Metazoa</taxon>
        <taxon>Hemichordata</taxon>
        <taxon>Enteropneusta</taxon>
        <taxon>Harrimaniidae</taxon>
        <taxon>Saccoglossus</taxon>
    </lineage>
</organism>
<dbReference type="Proteomes" id="UP000694865">
    <property type="component" value="Unplaced"/>
</dbReference>
<keyword evidence="2 4" id="KW-0547">Nucleotide-binding</keyword>
<keyword evidence="3 4" id="KW-0067">ATP-binding</keyword>
<dbReference type="RefSeq" id="XP_006811645.1">
    <property type="nucleotide sequence ID" value="XM_006811582.1"/>
</dbReference>
<gene>
    <name evidence="10" type="primary">LOC102810182</name>
</gene>
<evidence type="ECO:0000313" key="9">
    <source>
        <dbReference type="Proteomes" id="UP000694865"/>
    </source>
</evidence>
<evidence type="ECO:0000313" key="10">
    <source>
        <dbReference type="RefSeq" id="XP_006811645.1"/>
    </source>
</evidence>
<keyword evidence="1 5" id="KW-0723">Serine/threonine-protein kinase</keyword>
<dbReference type="PROSITE" id="PS50011">
    <property type="entry name" value="PROTEIN_KINASE_DOM"/>
    <property type="match status" value="1"/>
</dbReference>
<feature type="compositionally biased region" description="Polar residues" evidence="7">
    <location>
        <begin position="1"/>
        <end position="25"/>
    </location>
</feature>
<feature type="binding site" evidence="4">
    <location>
        <position position="242"/>
    </location>
    <ligand>
        <name>ATP</name>
        <dbReference type="ChEBI" id="CHEBI:30616"/>
    </ligand>
</feature>
<dbReference type="InterPro" id="IPR000719">
    <property type="entry name" value="Prot_kinase_dom"/>
</dbReference>
<dbReference type="SUPFAM" id="SSF56112">
    <property type="entry name" value="Protein kinase-like (PK-like)"/>
    <property type="match status" value="1"/>
</dbReference>
<feature type="region of interest" description="Disordered" evidence="7">
    <location>
        <begin position="1"/>
        <end position="89"/>
    </location>
</feature>
<feature type="non-terminal residue" evidence="10">
    <location>
        <position position="1"/>
    </location>
</feature>
<evidence type="ECO:0000256" key="3">
    <source>
        <dbReference type="ARBA" id="ARBA00022840"/>
    </source>
</evidence>
<evidence type="ECO:0000256" key="2">
    <source>
        <dbReference type="ARBA" id="ARBA00022741"/>
    </source>
</evidence>
<feature type="domain" description="Protein kinase" evidence="8">
    <location>
        <begin position="215"/>
        <end position="366"/>
    </location>
</feature>
<protein>
    <submittedName>
        <fullName evidence="10">Probable serine/threonine-protein kinase drkD-like</fullName>
    </submittedName>
</protein>
<evidence type="ECO:0000256" key="5">
    <source>
        <dbReference type="RuleBase" id="RU000304"/>
    </source>
</evidence>
<feature type="coiled-coil region" evidence="6">
    <location>
        <begin position="169"/>
        <end position="200"/>
    </location>
</feature>
<sequence>VQGSQVTPSNTSKPESPSKTRNSVYVQKVGKSERPSSASIPSNIASSSFVVQGDQLIDSGRIERGTNRSKKSDSHRSSKSVDVSPPPTAECRLQELEIQVLSLQQKGKDSTDITKELVDKLQKQLQDIQSDIFKQTSVTGQDKVEPTKTKAVVESTKPGKTKSKNTVTKRELMREVRKQKEEHRKHIRHLESELHRLKHREPNKSCEIPENDILINEADLIGEGSFSQVFRGYYHGSEVAIKRLKTPLSIQDKNYFAEEVNLLRELRHPRVVLLLGVCTLSKLPLMVLEFMSKGSLYSLLHNSTIPPLDHVSYFQVARDVCLGMNYLHRHKPSVLHMDLKTMNVLIGTHGRAKIGDFGFSKLRYDY</sequence>
<dbReference type="InterPro" id="IPR008271">
    <property type="entry name" value="Ser/Thr_kinase_AS"/>
</dbReference>
<keyword evidence="1 5" id="KW-0418">Kinase</keyword>
<feature type="compositionally biased region" description="Low complexity" evidence="7">
    <location>
        <begin position="35"/>
        <end position="48"/>
    </location>
</feature>
<feature type="compositionally biased region" description="Basic and acidic residues" evidence="7">
    <location>
        <begin position="60"/>
        <end position="76"/>
    </location>
</feature>
<name>A0ABM0LV54_SACKO</name>
<proteinExistence type="inferred from homology"/>
<accession>A0ABM0LV54</accession>
<dbReference type="InterPro" id="IPR017441">
    <property type="entry name" value="Protein_kinase_ATP_BS"/>
</dbReference>
<dbReference type="Gene3D" id="1.10.510.10">
    <property type="entry name" value="Transferase(Phosphotransferase) domain 1"/>
    <property type="match status" value="1"/>
</dbReference>
<evidence type="ECO:0000256" key="6">
    <source>
        <dbReference type="SAM" id="Coils"/>
    </source>
</evidence>